<sequence>MSVRIIGKKSPFTGKLLFEILNNLKNYGLGRVIMRNSFKKYPELSFYVIKKVIPMRETIGPGPDELVYGNVWVEEVFRGKKLEGLRLLQSDTYLPDFYLVPREEEDKYLNYQSKDVVKILPKYDSVPPVLAEIIKKKDPSLKEEPKMEIVYKELSEHLVYKIAENGMKPDYKLKVNLPDKFRVGIK</sequence>
<protein>
    <submittedName>
        <fullName evidence="1">Uncharacterized protein</fullName>
    </submittedName>
</protein>
<dbReference type="InterPro" id="IPR032053">
    <property type="entry name" value="Ribosomal_mS34"/>
</dbReference>
<dbReference type="GO" id="GO:0003735">
    <property type="term" value="F:structural constituent of ribosome"/>
    <property type="evidence" value="ECO:0007669"/>
    <property type="project" value="InterPro"/>
</dbReference>
<proteinExistence type="predicted"/>
<organism evidence="1 2">
    <name type="scientific">Nephila pilipes</name>
    <name type="common">Giant wood spider</name>
    <name type="synonym">Nephila maculata</name>
    <dbReference type="NCBI Taxonomy" id="299642"/>
    <lineage>
        <taxon>Eukaryota</taxon>
        <taxon>Metazoa</taxon>
        <taxon>Ecdysozoa</taxon>
        <taxon>Arthropoda</taxon>
        <taxon>Chelicerata</taxon>
        <taxon>Arachnida</taxon>
        <taxon>Araneae</taxon>
        <taxon>Araneomorphae</taxon>
        <taxon>Entelegynae</taxon>
        <taxon>Araneoidea</taxon>
        <taxon>Nephilidae</taxon>
        <taxon>Nephila</taxon>
    </lineage>
</organism>
<dbReference type="Pfam" id="PF16053">
    <property type="entry name" value="MRP-S34"/>
    <property type="match status" value="1"/>
</dbReference>
<reference evidence="1" key="1">
    <citation type="submission" date="2020-08" db="EMBL/GenBank/DDBJ databases">
        <title>Multicomponent nature underlies the extraordinary mechanical properties of spider dragline silk.</title>
        <authorList>
            <person name="Kono N."/>
            <person name="Nakamura H."/>
            <person name="Mori M."/>
            <person name="Yoshida Y."/>
            <person name="Ohtoshi R."/>
            <person name="Malay A.D."/>
            <person name="Moran D.A.P."/>
            <person name="Tomita M."/>
            <person name="Numata K."/>
            <person name="Arakawa K."/>
        </authorList>
    </citation>
    <scope>NUCLEOTIDE SEQUENCE</scope>
</reference>
<keyword evidence="2" id="KW-1185">Reference proteome</keyword>
<comment type="caution">
    <text evidence="1">The sequence shown here is derived from an EMBL/GenBank/DDBJ whole genome shotgun (WGS) entry which is preliminary data.</text>
</comment>
<dbReference type="Proteomes" id="UP000887013">
    <property type="component" value="Unassembled WGS sequence"/>
</dbReference>
<dbReference type="GO" id="GO:0005739">
    <property type="term" value="C:mitochondrion"/>
    <property type="evidence" value="ECO:0007669"/>
    <property type="project" value="InterPro"/>
</dbReference>
<evidence type="ECO:0000313" key="2">
    <source>
        <dbReference type="Proteomes" id="UP000887013"/>
    </source>
</evidence>
<dbReference type="PANTHER" id="PTHR28589:SF1">
    <property type="entry name" value="SMALL RIBOSOMAL SUBUNIT PROTEIN MS34"/>
    <property type="match status" value="1"/>
</dbReference>
<accession>A0A8X6U234</accession>
<dbReference type="EMBL" id="BMAW01072272">
    <property type="protein sequence ID" value="GFT82174.1"/>
    <property type="molecule type" value="Genomic_DNA"/>
</dbReference>
<evidence type="ECO:0000313" key="1">
    <source>
        <dbReference type="EMBL" id="GFT82174.1"/>
    </source>
</evidence>
<name>A0A8X6U234_NEPPI</name>
<dbReference type="PANTHER" id="PTHR28589">
    <property type="entry name" value="28S RIBOSOMAL PROTEIN S34, MITOCHONDRIAL"/>
    <property type="match status" value="1"/>
</dbReference>
<gene>
    <name evidence="1" type="primary">NCL1_48660</name>
    <name evidence="1" type="ORF">NPIL_567021</name>
</gene>
<dbReference type="AlphaFoldDB" id="A0A8X6U234"/>
<dbReference type="OrthoDB" id="16434at2759"/>